<sequence>MDHGNTLNSIPNQRKRNICLVGSGGVGTIASLVLEKSGRAEVTSVLRSKFAVIKERGWDIESVDHGWLRGWRPTRVVSSIVDAVVPNEPFDFIVITTKQLPEAYSVAELVKPAVSPGHTSIVLIQNGLDIEVPIIAAFPNNTVISGISMIGSRVNGENCIIHDGPDELVIGTHFHDGMDRALQHQKTCEFVDLYAAGTVGPGTISGKCTFTEDMLVARWQKLLWNSTFNTLCTLLKMDVGELQSSGGRETLLIPAMWEVYAIAKAVGHAPAKEMIHHYAYRSSNDCRYRPSMLLDLENNRPMELEVLLGTPLRKAKENSVSTPILSTVYELLKAEKWRIDHEKAANILDTQNFS</sequence>
<dbReference type="AlphaFoldDB" id="A0A9W9WA86"/>
<keyword evidence="3" id="KW-0560">Oxidoreductase</keyword>
<accession>A0A9W9WA86</accession>
<keyword evidence="7" id="KW-1185">Reference proteome</keyword>
<reference evidence="6" key="2">
    <citation type="journal article" date="2023" name="IMA Fungus">
        <title>Comparative genomic study of the Penicillium genus elucidates a diverse pangenome and 15 lateral gene transfer events.</title>
        <authorList>
            <person name="Petersen C."/>
            <person name="Sorensen T."/>
            <person name="Nielsen M.R."/>
            <person name="Sondergaard T.E."/>
            <person name="Sorensen J.L."/>
            <person name="Fitzpatrick D.A."/>
            <person name="Frisvad J.C."/>
            <person name="Nielsen K.L."/>
        </authorList>
    </citation>
    <scope>NUCLEOTIDE SEQUENCE</scope>
    <source>
        <strain evidence="6">IBT 29677</strain>
    </source>
</reference>
<proteinExistence type="inferred from homology"/>
<dbReference type="Pfam" id="PF02558">
    <property type="entry name" value="ApbA"/>
    <property type="match status" value="1"/>
</dbReference>
<evidence type="ECO:0000256" key="1">
    <source>
        <dbReference type="ARBA" id="ARBA00007870"/>
    </source>
</evidence>
<dbReference type="GO" id="GO:0015940">
    <property type="term" value="P:pantothenate biosynthetic process"/>
    <property type="evidence" value="ECO:0007669"/>
    <property type="project" value="InterPro"/>
</dbReference>
<dbReference type="FunFam" id="1.10.1040.10:FF:000017">
    <property type="entry name" value="2-dehydropantoate 2-reductase"/>
    <property type="match status" value="1"/>
</dbReference>
<dbReference type="GeneID" id="81363969"/>
<evidence type="ECO:0000256" key="2">
    <source>
        <dbReference type="ARBA" id="ARBA00022857"/>
    </source>
</evidence>
<dbReference type="InterPro" id="IPR013332">
    <property type="entry name" value="KPR_N"/>
</dbReference>
<keyword evidence="2" id="KW-0521">NADP</keyword>
<organism evidence="6 7">
    <name type="scientific">Penicillium cosmopolitanum</name>
    <dbReference type="NCBI Taxonomy" id="1131564"/>
    <lineage>
        <taxon>Eukaryota</taxon>
        <taxon>Fungi</taxon>
        <taxon>Dikarya</taxon>
        <taxon>Ascomycota</taxon>
        <taxon>Pezizomycotina</taxon>
        <taxon>Eurotiomycetes</taxon>
        <taxon>Eurotiomycetidae</taxon>
        <taxon>Eurotiales</taxon>
        <taxon>Aspergillaceae</taxon>
        <taxon>Penicillium</taxon>
    </lineage>
</organism>
<dbReference type="InterPro" id="IPR013752">
    <property type="entry name" value="KPA_reductase"/>
</dbReference>
<name>A0A9W9WA86_9EURO</name>
<dbReference type="GO" id="GO:0008677">
    <property type="term" value="F:2-dehydropantoate 2-reductase activity"/>
    <property type="evidence" value="ECO:0007669"/>
    <property type="project" value="InterPro"/>
</dbReference>
<evidence type="ECO:0000259" key="5">
    <source>
        <dbReference type="Pfam" id="PF08546"/>
    </source>
</evidence>
<dbReference type="InterPro" id="IPR036291">
    <property type="entry name" value="NAD(P)-bd_dom_sf"/>
</dbReference>
<evidence type="ECO:0000256" key="3">
    <source>
        <dbReference type="ARBA" id="ARBA00023002"/>
    </source>
</evidence>
<evidence type="ECO:0000259" key="4">
    <source>
        <dbReference type="Pfam" id="PF02558"/>
    </source>
</evidence>
<dbReference type="InterPro" id="IPR008927">
    <property type="entry name" value="6-PGluconate_DH-like_C_sf"/>
</dbReference>
<dbReference type="OrthoDB" id="3609at2759"/>
<dbReference type="RefSeq" id="XP_056493571.1">
    <property type="nucleotide sequence ID" value="XM_056624989.1"/>
</dbReference>
<protein>
    <submittedName>
        <fullName evidence="6">2-dehydropantoate 2-reductase</fullName>
    </submittedName>
</protein>
<dbReference type="PANTHER" id="PTHR21708:SF30">
    <property type="entry name" value="2-DEHYDROPANTOATE 2-REDUCTASE-RELATED"/>
    <property type="match status" value="1"/>
</dbReference>
<dbReference type="Pfam" id="PF08546">
    <property type="entry name" value="ApbA_C"/>
    <property type="match status" value="1"/>
</dbReference>
<dbReference type="NCBIfam" id="TIGR00745">
    <property type="entry name" value="apbA_panE"/>
    <property type="match status" value="1"/>
</dbReference>
<dbReference type="SUPFAM" id="SSF51735">
    <property type="entry name" value="NAD(P)-binding Rossmann-fold domains"/>
    <property type="match status" value="1"/>
</dbReference>
<comment type="caution">
    <text evidence="6">The sequence shown here is derived from an EMBL/GenBank/DDBJ whole genome shotgun (WGS) entry which is preliminary data.</text>
</comment>
<feature type="domain" description="Ketopantoate reductase N-terminal" evidence="4">
    <location>
        <begin position="18"/>
        <end position="172"/>
    </location>
</feature>
<reference evidence="6" key="1">
    <citation type="submission" date="2022-12" db="EMBL/GenBank/DDBJ databases">
        <authorList>
            <person name="Petersen C."/>
        </authorList>
    </citation>
    <scope>NUCLEOTIDE SEQUENCE</scope>
    <source>
        <strain evidence="6">IBT 29677</strain>
    </source>
</reference>
<dbReference type="SUPFAM" id="SSF48179">
    <property type="entry name" value="6-phosphogluconate dehydrogenase C-terminal domain-like"/>
    <property type="match status" value="1"/>
</dbReference>
<dbReference type="Gene3D" id="1.10.1040.10">
    <property type="entry name" value="N-(1-d-carboxylethyl)-l-norvaline Dehydrogenase, domain 2"/>
    <property type="match status" value="1"/>
</dbReference>
<dbReference type="InterPro" id="IPR003710">
    <property type="entry name" value="ApbA"/>
</dbReference>
<dbReference type="InterPro" id="IPR013328">
    <property type="entry name" value="6PGD_dom2"/>
</dbReference>
<dbReference type="EMBL" id="JAPZBU010000003">
    <property type="protein sequence ID" value="KAJ5413715.1"/>
    <property type="molecule type" value="Genomic_DNA"/>
</dbReference>
<evidence type="ECO:0000313" key="7">
    <source>
        <dbReference type="Proteomes" id="UP001147747"/>
    </source>
</evidence>
<evidence type="ECO:0000313" key="6">
    <source>
        <dbReference type="EMBL" id="KAJ5413715.1"/>
    </source>
</evidence>
<dbReference type="Gene3D" id="3.40.50.720">
    <property type="entry name" value="NAD(P)-binding Rossmann-like Domain"/>
    <property type="match status" value="1"/>
</dbReference>
<dbReference type="GO" id="GO:0005737">
    <property type="term" value="C:cytoplasm"/>
    <property type="evidence" value="ECO:0007669"/>
    <property type="project" value="TreeGrafter"/>
</dbReference>
<feature type="domain" description="Ketopantoate reductase C-terminal" evidence="5">
    <location>
        <begin position="214"/>
        <end position="334"/>
    </location>
</feature>
<dbReference type="InterPro" id="IPR051402">
    <property type="entry name" value="KPR-Related"/>
</dbReference>
<dbReference type="Proteomes" id="UP001147747">
    <property type="component" value="Unassembled WGS sequence"/>
</dbReference>
<comment type="similarity">
    <text evidence="1">Belongs to the ketopantoate reductase family.</text>
</comment>
<gene>
    <name evidence="6" type="ORF">N7509_000342</name>
</gene>
<dbReference type="PANTHER" id="PTHR21708">
    <property type="entry name" value="PROBABLE 2-DEHYDROPANTOATE 2-REDUCTASE"/>
    <property type="match status" value="1"/>
</dbReference>